<dbReference type="GO" id="GO:0015677">
    <property type="term" value="P:copper ion import"/>
    <property type="evidence" value="ECO:0007669"/>
    <property type="project" value="TreeGrafter"/>
</dbReference>
<feature type="transmembrane region" description="Helical" evidence="14">
    <location>
        <begin position="240"/>
        <end position="257"/>
    </location>
</feature>
<dbReference type="InterPro" id="IPR051410">
    <property type="entry name" value="Ferric/Cupric_Reductase"/>
</dbReference>
<dbReference type="PANTHER" id="PTHR32361:SF9">
    <property type="entry name" value="FERRIC REDUCTASE TRANSMEMBRANE COMPONENT 3-RELATED"/>
    <property type="match status" value="1"/>
</dbReference>
<feature type="transmembrane region" description="Helical" evidence="14">
    <location>
        <begin position="68"/>
        <end position="88"/>
    </location>
</feature>
<dbReference type="InterPro" id="IPR013121">
    <property type="entry name" value="Fe_red_NAD-bd_6"/>
</dbReference>
<evidence type="ECO:0000256" key="2">
    <source>
        <dbReference type="ARBA" id="ARBA00006278"/>
    </source>
</evidence>
<evidence type="ECO:0000256" key="10">
    <source>
        <dbReference type="ARBA" id="ARBA00023065"/>
    </source>
</evidence>
<evidence type="ECO:0000256" key="9">
    <source>
        <dbReference type="ARBA" id="ARBA00023002"/>
    </source>
</evidence>
<evidence type="ECO:0000256" key="3">
    <source>
        <dbReference type="ARBA" id="ARBA00012668"/>
    </source>
</evidence>
<comment type="catalytic activity">
    <reaction evidence="13">
        <text>2 a Fe(II)-siderophore + NADP(+) + H(+) = 2 a Fe(III)-siderophore + NADPH</text>
        <dbReference type="Rhea" id="RHEA:28795"/>
        <dbReference type="Rhea" id="RHEA-COMP:11342"/>
        <dbReference type="Rhea" id="RHEA-COMP:11344"/>
        <dbReference type="ChEBI" id="CHEBI:15378"/>
        <dbReference type="ChEBI" id="CHEBI:29033"/>
        <dbReference type="ChEBI" id="CHEBI:29034"/>
        <dbReference type="ChEBI" id="CHEBI:57783"/>
        <dbReference type="ChEBI" id="CHEBI:58349"/>
        <dbReference type="EC" id="1.16.1.9"/>
    </reaction>
</comment>
<dbReference type="InterPro" id="IPR013130">
    <property type="entry name" value="Fe3_Rdtase_TM_dom"/>
</dbReference>
<dbReference type="Proteomes" id="UP001163105">
    <property type="component" value="Unassembled WGS sequence"/>
</dbReference>
<reference evidence="16" key="1">
    <citation type="submission" date="2023-01" db="EMBL/GenBank/DDBJ databases">
        <title>The growth and conidiation of Purpureocillium lavendulum are regulated by nitrogen source and histone H3K14 acetylation.</title>
        <authorList>
            <person name="Tang P."/>
            <person name="Han J."/>
            <person name="Zhang C."/>
            <person name="Tang P."/>
            <person name="Qi F."/>
            <person name="Zhang K."/>
            <person name="Liang L."/>
        </authorList>
    </citation>
    <scope>NUCLEOTIDE SEQUENCE</scope>
    <source>
        <strain evidence="16">YMF1.00683</strain>
    </source>
</reference>
<dbReference type="InterPro" id="IPR039261">
    <property type="entry name" value="FNR_nucleotide-bd"/>
</dbReference>
<keyword evidence="7" id="KW-0249">Electron transport</keyword>
<keyword evidence="17" id="KW-1185">Reference proteome</keyword>
<dbReference type="CDD" id="cd06186">
    <property type="entry name" value="NOX_Duox_like_FAD_NADP"/>
    <property type="match status" value="1"/>
</dbReference>
<comment type="subcellular location">
    <subcellularLocation>
        <location evidence="1">Cell membrane</location>
        <topology evidence="1">Multi-pass membrane protein</topology>
    </subcellularLocation>
</comment>
<accession>A0AB34G507</accession>
<dbReference type="EC" id="1.16.1.9" evidence="3"/>
<feature type="transmembrane region" description="Helical" evidence="14">
    <location>
        <begin position="109"/>
        <end position="127"/>
    </location>
</feature>
<dbReference type="InterPro" id="IPR017938">
    <property type="entry name" value="Riboflavin_synthase-like_b-brl"/>
</dbReference>
<evidence type="ECO:0000256" key="12">
    <source>
        <dbReference type="ARBA" id="ARBA00023180"/>
    </source>
</evidence>
<keyword evidence="8 14" id="KW-1133">Transmembrane helix</keyword>
<evidence type="ECO:0000256" key="6">
    <source>
        <dbReference type="ARBA" id="ARBA00022692"/>
    </source>
</evidence>
<evidence type="ECO:0000313" key="16">
    <source>
        <dbReference type="EMBL" id="KAJ6445802.1"/>
    </source>
</evidence>
<sequence length="566" mass="62095">MAYEADLVYCLPVVYFFVSAIALFTLVRLLSAYAPASIRSPGWQRCVSACRFLSYKSWRLGGWTSQPLGVVLLTCAGAVFLAALTLGPKPYYWPTDAHYGNSPPIATRTGWLALACLPFILALGAKANMVTALTGVPPEKLNVWHNYISWAMFVLALIHTFPFIIFHNTKGDTAEVFRDGGVWLTGAIAIIAQAWLTFMSISWIRNRWYEFFKVTHYFFAATFVVFFFLHCAYRMTSWDYFIAAGAIYLASLLYAVGRTLIKHGIRHTAHLRLETPDALRISVSTPSSWRPAQHVYLRFLACGAHALTAHPLTVCSLPEADSKRGGEMVFYVQPRGGLTRRLAGMARKQPGLGVTVLLEGPYGGMPERWARGFDRTLLVAGGSGCGFTLALVDDWVRRRVRAPERELKVVLATRGPGMRNWYLNELRSIVGRLENDIGGSALTNVAILIHETNEASEEGSARSGLCGDDNVDGIEKGSMEPSVHGCESPSSTLPFPVHFLRGRPDTAVAVKGLALDTQEGSTVGVAVCGPSGMIHDVGAEAAAQQQRILRGRSGVSEVWFHKEAFS</sequence>
<feature type="transmembrane region" description="Helical" evidence="14">
    <location>
        <begin position="181"/>
        <end position="204"/>
    </location>
</feature>
<evidence type="ECO:0000256" key="11">
    <source>
        <dbReference type="ARBA" id="ARBA00023136"/>
    </source>
</evidence>
<evidence type="ECO:0000313" key="17">
    <source>
        <dbReference type="Proteomes" id="UP001163105"/>
    </source>
</evidence>
<keyword evidence="6 14" id="KW-0812">Transmembrane</keyword>
<evidence type="ECO:0000256" key="5">
    <source>
        <dbReference type="ARBA" id="ARBA00022475"/>
    </source>
</evidence>
<dbReference type="Pfam" id="PF08030">
    <property type="entry name" value="NAD_binding_6"/>
    <property type="match status" value="1"/>
</dbReference>
<dbReference type="SUPFAM" id="SSF63380">
    <property type="entry name" value="Riboflavin synthase domain-like"/>
    <property type="match status" value="1"/>
</dbReference>
<dbReference type="SFLD" id="SFLDG01168">
    <property type="entry name" value="Ferric_reductase_subgroup_(FRE"/>
    <property type="match status" value="1"/>
</dbReference>
<dbReference type="GO" id="GO:0006826">
    <property type="term" value="P:iron ion transport"/>
    <property type="evidence" value="ECO:0007669"/>
    <property type="project" value="UniProtKB-ARBA"/>
</dbReference>
<dbReference type="GO" id="GO:0006879">
    <property type="term" value="P:intracellular iron ion homeostasis"/>
    <property type="evidence" value="ECO:0007669"/>
    <property type="project" value="TreeGrafter"/>
</dbReference>
<gene>
    <name evidence="16" type="ORF">O9K51_00565</name>
</gene>
<evidence type="ECO:0000256" key="4">
    <source>
        <dbReference type="ARBA" id="ARBA00022448"/>
    </source>
</evidence>
<organism evidence="16 17">
    <name type="scientific">Purpureocillium lavendulum</name>
    <dbReference type="NCBI Taxonomy" id="1247861"/>
    <lineage>
        <taxon>Eukaryota</taxon>
        <taxon>Fungi</taxon>
        <taxon>Dikarya</taxon>
        <taxon>Ascomycota</taxon>
        <taxon>Pezizomycotina</taxon>
        <taxon>Sordariomycetes</taxon>
        <taxon>Hypocreomycetidae</taxon>
        <taxon>Hypocreales</taxon>
        <taxon>Ophiocordycipitaceae</taxon>
        <taxon>Purpureocillium</taxon>
    </lineage>
</organism>
<keyword evidence="4" id="KW-0813">Transport</keyword>
<dbReference type="SUPFAM" id="SSF52343">
    <property type="entry name" value="Ferredoxin reductase-like, C-terminal NADP-linked domain"/>
    <property type="match status" value="1"/>
</dbReference>
<evidence type="ECO:0000256" key="14">
    <source>
        <dbReference type="SAM" id="Phobius"/>
    </source>
</evidence>
<dbReference type="InterPro" id="IPR017927">
    <property type="entry name" value="FAD-bd_FR_type"/>
</dbReference>
<dbReference type="Pfam" id="PF08022">
    <property type="entry name" value="FAD_binding_8"/>
    <property type="match status" value="1"/>
</dbReference>
<keyword evidence="10" id="KW-0406">Ion transport</keyword>
<dbReference type="InterPro" id="IPR013112">
    <property type="entry name" value="FAD-bd_8"/>
</dbReference>
<dbReference type="EMBL" id="JAQHRD010000001">
    <property type="protein sequence ID" value="KAJ6445802.1"/>
    <property type="molecule type" value="Genomic_DNA"/>
</dbReference>
<evidence type="ECO:0000256" key="1">
    <source>
        <dbReference type="ARBA" id="ARBA00004651"/>
    </source>
</evidence>
<protein>
    <recommendedName>
        <fullName evidence="3">ferric-chelate reductase (NADPH)</fullName>
        <ecNumber evidence="3">1.16.1.9</ecNumber>
    </recommendedName>
</protein>
<evidence type="ECO:0000256" key="7">
    <source>
        <dbReference type="ARBA" id="ARBA00022982"/>
    </source>
</evidence>
<evidence type="ECO:0000256" key="8">
    <source>
        <dbReference type="ARBA" id="ARBA00022989"/>
    </source>
</evidence>
<keyword evidence="9" id="KW-0560">Oxidoreductase</keyword>
<keyword evidence="12" id="KW-0325">Glycoprotein</keyword>
<dbReference type="AlphaFoldDB" id="A0AB34G507"/>
<dbReference type="PANTHER" id="PTHR32361">
    <property type="entry name" value="FERRIC/CUPRIC REDUCTASE TRANSMEMBRANE COMPONENT"/>
    <property type="match status" value="1"/>
</dbReference>
<dbReference type="Pfam" id="PF01794">
    <property type="entry name" value="Ferric_reduct"/>
    <property type="match status" value="1"/>
</dbReference>
<feature type="domain" description="FAD-binding FR-type" evidence="15">
    <location>
        <begin position="260"/>
        <end position="368"/>
    </location>
</feature>
<feature type="transmembrane region" description="Helical" evidence="14">
    <location>
        <begin position="216"/>
        <end position="233"/>
    </location>
</feature>
<comment type="caution">
    <text evidence="16">The sequence shown here is derived from an EMBL/GenBank/DDBJ whole genome shotgun (WGS) entry which is preliminary data.</text>
</comment>
<comment type="similarity">
    <text evidence="2">Belongs to the ferric reductase (FRE) family.</text>
</comment>
<dbReference type="GO" id="GO:0052851">
    <property type="term" value="F:ferric-chelate reductase (NADPH) activity"/>
    <property type="evidence" value="ECO:0007669"/>
    <property type="project" value="UniProtKB-EC"/>
</dbReference>
<proteinExistence type="inferred from homology"/>
<feature type="transmembrane region" description="Helical" evidence="14">
    <location>
        <begin position="147"/>
        <end position="169"/>
    </location>
</feature>
<keyword evidence="5" id="KW-1003">Cell membrane</keyword>
<feature type="transmembrane region" description="Helical" evidence="14">
    <location>
        <begin position="7"/>
        <end position="30"/>
    </location>
</feature>
<dbReference type="GO" id="GO:0005886">
    <property type="term" value="C:plasma membrane"/>
    <property type="evidence" value="ECO:0007669"/>
    <property type="project" value="UniProtKB-SubCell"/>
</dbReference>
<dbReference type="SFLD" id="SFLDS00052">
    <property type="entry name" value="Ferric_Reductase_Domain"/>
    <property type="match status" value="1"/>
</dbReference>
<evidence type="ECO:0000259" key="15">
    <source>
        <dbReference type="PROSITE" id="PS51384"/>
    </source>
</evidence>
<keyword evidence="11 14" id="KW-0472">Membrane</keyword>
<dbReference type="Gene3D" id="3.40.50.80">
    <property type="entry name" value="Nucleotide-binding domain of ferredoxin-NADP reductase (FNR) module"/>
    <property type="match status" value="1"/>
</dbReference>
<evidence type="ECO:0000256" key="13">
    <source>
        <dbReference type="ARBA" id="ARBA00048483"/>
    </source>
</evidence>
<name>A0AB34G507_9HYPO</name>
<dbReference type="PROSITE" id="PS51384">
    <property type="entry name" value="FAD_FR"/>
    <property type="match status" value="1"/>
</dbReference>